<dbReference type="STRING" id="230819.A0A5C3LBF2"/>
<feature type="chain" id="PRO_5023068978" evidence="1">
    <location>
        <begin position="21"/>
        <end position="129"/>
    </location>
</feature>
<protein>
    <submittedName>
        <fullName evidence="2">Uncharacterized protein</fullName>
    </submittedName>
</protein>
<dbReference type="AlphaFoldDB" id="A0A5C3LBF2"/>
<evidence type="ECO:0000313" key="2">
    <source>
        <dbReference type="EMBL" id="TFK30078.1"/>
    </source>
</evidence>
<organism evidence="2 3">
    <name type="scientific">Coprinopsis marcescibilis</name>
    <name type="common">Agaric fungus</name>
    <name type="synonym">Psathyrella marcescibilis</name>
    <dbReference type="NCBI Taxonomy" id="230819"/>
    <lineage>
        <taxon>Eukaryota</taxon>
        <taxon>Fungi</taxon>
        <taxon>Dikarya</taxon>
        <taxon>Basidiomycota</taxon>
        <taxon>Agaricomycotina</taxon>
        <taxon>Agaricomycetes</taxon>
        <taxon>Agaricomycetidae</taxon>
        <taxon>Agaricales</taxon>
        <taxon>Agaricineae</taxon>
        <taxon>Psathyrellaceae</taxon>
        <taxon>Coprinopsis</taxon>
    </lineage>
</organism>
<dbReference type="OrthoDB" id="3362711at2759"/>
<proteinExistence type="predicted"/>
<keyword evidence="3" id="KW-1185">Reference proteome</keyword>
<keyword evidence="1" id="KW-0732">Signal</keyword>
<dbReference type="EMBL" id="ML210147">
    <property type="protein sequence ID" value="TFK30078.1"/>
    <property type="molecule type" value="Genomic_DNA"/>
</dbReference>
<accession>A0A5C3LBF2</accession>
<dbReference type="Proteomes" id="UP000307440">
    <property type="component" value="Unassembled WGS sequence"/>
</dbReference>
<evidence type="ECO:0000256" key="1">
    <source>
        <dbReference type="SAM" id="SignalP"/>
    </source>
</evidence>
<feature type="signal peptide" evidence="1">
    <location>
        <begin position="1"/>
        <end position="20"/>
    </location>
</feature>
<evidence type="ECO:0000313" key="3">
    <source>
        <dbReference type="Proteomes" id="UP000307440"/>
    </source>
</evidence>
<sequence length="129" mass="14134">MMWVVHFLVLCALFLVGAESQTSEAVCLPYYSWTSNSQGKTPCEVAASLLAVCNDGEFEVLPLSLGQHYRGPALVANANPCICSTVVFSLMTACGLCQGRSVLRWSQWSTNCPRVSLSRHVSSHRTVFF</sequence>
<reference evidence="2 3" key="1">
    <citation type="journal article" date="2019" name="Nat. Ecol. Evol.">
        <title>Megaphylogeny resolves global patterns of mushroom evolution.</title>
        <authorList>
            <person name="Varga T."/>
            <person name="Krizsan K."/>
            <person name="Foldi C."/>
            <person name="Dima B."/>
            <person name="Sanchez-Garcia M."/>
            <person name="Sanchez-Ramirez S."/>
            <person name="Szollosi G.J."/>
            <person name="Szarkandi J.G."/>
            <person name="Papp V."/>
            <person name="Albert L."/>
            <person name="Andreopoulos W."/>
            <person name="Angelini C."/>
            <person name="Antonin V."/>
            <person name="Barry K.W."/>
            <person name="Bougher N.L."/>
            <person name="Buchanan P."/>
            <person name="Buyck B."/>
            <person name="Bense V."/>
            <person name="Catcheside P."/>
            <person name="Chovatia M."/>
            <person name="Cooper J."/>
            <person name="Damon W."/>
            <person name="Desjardin D."/>
            <person name="Finy P."/>
            <person name="Geml J."/>
            <person name="Haridas S."/>
            <person name="Hughes K."/>
            <person name="Justo A."/>
            <person name="Karasinski D."/>
            <person name="Kautmanova I."/>
            <person name="Kiss B."/>
            <person name="Kocsube S."/>
            <person name="Kotiranta H."/>
            <person name="LaButti K.M."/>
            <person name="Lechner B.E."/>
            <person name="Liimatainen K."/>
            <person name="Lipzen A."/>
            <person name="Lukacs Z."/>
            <person name="Mihaltcheva S."/>
            <person name="Morgado L.N."/>
            <person name="Niskanen T."/>
            <person name="Noordeloos M.E."/>
            <person name="Ohm R.A."/>
            <person name="Ortiz-Santana B."/>
            <person name="Ovrebo C."/>
            <person name="Racz N."/>
            <person name="Riley R."/>
            <person name="Savchenko A."/>
            <person name="Shiryaev A."/>
            <person name="Soop K."/>
            <person name="Spirin V."/>
            <person name="Szebenyi C."/>
            <person name="Tomsovsky M."/>
            <person name="Tulloss R.E."/>
            <person name="Uehling J."/>
            <person name="Grigoriev I.V."/>
            <person name="Vagvolgyi C."/>
            <person name="Papp T."/>
            <person name="Martin F.M."/>
            <person name="Miettinen O."/>
            <person name="Hibbett D.S."/>
            <person name="Nagy L.G."/>
        </authorList>
    </citation>
    <scope>NUCLEOTIDE SEQUENCE [LARGE SCALE GENOMIC DNA]</scope>
    <source>
        <strain evidence="2 3">CBS 121175</strain>
    </source>
</reference>
<gene>
    <name evidence="2" type="ORF">FA15DRAFT_197104</name>
</gene>
<name>A0A5C3LBF2_COPMA</name>